<evidence type="ECO:0000313" key="2">
    <source>
        <dbReference type="Proteomes" id="UP000381093"/>
    </source>
</evidence>
<evidence type="ECO:0000313" key="1">
    <source>
        <dbReference type="EMBL" id="VVO08211.1"/>
    </source>
</evidence>
<name>A0A5E7CW60_PSEFL</name>
<gene>
    <name evidence="1" type="ORF">PS710_03229</name>
</gene>
<reference evidence="1 2" key="1">
    <citation type="submission" date="2019-09" db="EMBL/GenBank/DDBJ databases">
        <authorList>
            <person name="Chandra G."/>
            <person name="Truman W A."/>
        </authorList>
    </citation>
    <scope>NUCLEOTIDE SEQUENCE [LARGE SCALE GENOMIC DNA]</scope>
    <source>
        <strain evidence="1">PS710</strain>
    </source>
</reference>
<dbReference type="Gene3D" id="1.25.40.10">
    <property type="entry name" value="Tetratricopeptide repeat domain"/>
    <property type="match status" value="1"/>
</dbReference>
<accession>A0A5E7CW60</accession>
<dbReference type="AlphaFoldDB" id="A0A5E7CW60"/>
<sequence length="83" mass="9159">MRTRNSLQIGLSLIPKAVPDFSRANAMIRIDSISKKALCPEHPDVATLLENFADLLTKLKREKEAADLRTQANAIRAKLANSS</sequence>
<dbReference type="Proteomes" id="UP000381093">
    <property type="component" value="Unassembled WGS sequence"/>
</dbReference>
<proteinExistence type="predicted"/>
<protein>
    <submittedName>
        <fullName evidence="1">Uncharacterized protein</fullName>
    </submittedName>
</protein>
<dbReference type="EMBL" id="CABVHW010000010">
    <property type="protein sequence ID" value="VVO08211.1"/>
    <property type="molecule type" value="Genomic_DNA"/>
</dbReference>
<dbReference type="InterPro" id="IPR011990">
    <property type="entry name" value="TPR-like_helical_dom_sf"/>
</dbReference>
<organism evidence="1 2">
    <name type="scientific">Pseudomonas fluorescens</name>
    <dbReference type="NCBI Taxonomy" id="294"/>
    <lineage>
        <taxon>Bacteria</taxon>
        <taxon>Pseudomonadati</taxon>
        <taxon>Pseudomonadota</taxon>
        <taxon>Gammaproteobacteria</taxon>
        <taxon>Pseudomonadales</taxon>
        <taxon>Pseudomonadaceae</taxon>
        <taxon>Pseudomonas</taxon>
    </lineage>
</organism>